<dbReference type="CDD" id="cd07500">
    <property type="entry name" value="HAD_PSP"/>
    <property type="match status" value="1"/>
</dbReference>
<dbReference type="InterPro" id="IPR050582">
    <property type="entry name" value="HAD-like_SerB"/>
</dbReference>
<evidence type="ECO:0000256" key="7">
    <source>
        <dbReference type="ARBA" id="ARBA00022801"/>
    </source>
</evidence>
<dbReference type="PANTHER" id="PTHR43344:SF2">
    <property type="entry name" value="PHOSPHOSERINE PHOSPHATASE"/>
    <property type="match status" value="1"/>
</dbReference>
<feature type="active site" description="Proton donor" evidence="11">
    <location>
        <position position="100"/>
    </location>
</feature>
<evidence type="ECO:0000256" key="4">
    <source>
        <dbReference type="ARBA" id="ARBA00012640"/>
    </source>
</evidence>
<reference evidence="12" key="2">
    <citation type="submission" date="2021-01" db="EMBL/GenBank/DDBJ databases">
        <authorList>
            <person name="Schikora-Tamarit M.A."/>
        </authorList>
    </citation>
    <scope>NUCLEOTIDE SEQUENCE</scope>
    <source>
        <strain evidence="12">CBS2887</strain>
    </source>
</reference>
<dbReference type="EMBL" id="JAEUBG010005584">
    <property type="protein sequence ID" value="KAH3673761.1"/>
    <property type="molecule type" value="Genomic_DNA"/>
</dbReference>
<evidence type="ECO:0000256" key="6">
    <source>
        <dbReference type="ARBA" id="ARBA00022723"/>
    </source>
</evidence>
<comment type="cofactor">
    <cofactor evidence="1">
        <name>Mg(2+)</name>
        <dbReference type="ChEBI" id="CHEBI:18420"/>
    </cofactor>
</comment>
<name>A0A9P8TCZ6_WICPI</name>
<evidence type="ECO:0000256" key="5">
    <source>
        <dbReference type="ARBA" id="ARBA00022605"/>
    </source>
</evidence>
<comment type="caution">
    <text evidence="12">The sequence shown here is derived from an EMBL/GenBank/DDBJ whole genome shotgun (WGS) entry which is preliminary data.</text>
</comment>
<gene>
    <name evidence="12" type="ORF">WICPIJ_009672</name>
</gene>
<keyword evidence="6" id="KW-0479">Metal-binding</keyword>
<dbReference type="InterPro" id="IPR004469">
    <property type="entry name" value="PSP"/>
</dbReference>
<dbReference type="PANTHER" id="PTHR43344">
    <property type="entry name" value="PHOSPHOSERINE PHOSPHATASE"/>
    <property type="match status" value="1"/>
</dbReference>
<sequence>MSLVITAIFFEKFTKEQDFQTLSNFIESLEDVQVTEVKTLSESRCFDFFINYTSTKETAFTDLKEQLQQRETELFLKVDLILQRNNELRKGKKLFCFDMDSTLIYQEVIELIAAYAGVEDQVEAITTRAMNGELDFKQSLNERVALLKGINSTTIWDELKEKLQFTKGDFELMKFLKSKGTKLAVLSGGFINLASYVKEQLQLDYAFANLLETDSDGVLTGKTVGEIVDGDKKAELTLQIAKENDIKPEEAVCVGDGSNDLKMMGIAGFGVAWNAKPIVQKKAPGKLNTEKISDILYILGYTDEEINQV</sequence>
<proteinExistence type="inferred from homology"/>
<dbReference type="NCBIfam" id="TIGR00338">
    <property type="entry name" value="serB"/>
    <property type="match status" value="1"/>
</dbReference>
<dbReference type="GO" id="GO:0036424">
    <property type="term" value="F:L-phosphoserine phosphatase activity"/>
    <property type="evidence" value="ECO:0007669"/>
    <property type="project" value="InterPro"/>
</dbReference>
<dbReference type="Pfam" id="PF00702">
    <property type="entry name" value="Hydrolase"/>
    <property type="match status" value="1"/>
</dbReference>
<keyword evidence="5" id="KW-0028">Amino-acid biosynthesis</keyword>
<keyword evidence="13" id="KW-1185">Reference proteome</keyword>
<protein>
    <recommendedName>
        <fullName evidence="4">phosphoserine phosphatase</fullName>
        <ecNumber evidence="4">3.1.3.3</ecNumber>
    </recommendedName>
    <alternativeName>
        <fullName evidence="10">O-phosphoserine phosphohydrolase</fullName>
    </alternativeName>
</protein>
<evidence type="ECO:0000256" key="3">
    <source>
        <dbReference type="ARBA" id="ARBA00009184"/>
    </source>
</evidence>
<dbReference type="Gene3D" id="3.40.50.1000">
    <property type="entry name" value="HAD superfamily/HAD-like"/>
    <property type="match status" value="1"/>
</dbReference>
<feature type="active site" description="Nucleophile" evidence="11">
    <location>
        <position position="98"/>
    </location>
</feature>
<evidence type="ECO:0000256" key="11">
    <source>
        <dbReference type="PIRSR" id="PIRSR604469-1"/>
    </source>
</evidence>
<dbReference type="SFLD" id="SFLDG01137">
    <property type="entry name" value="C1.6.1:_Phosphoserine_Phosphat"/>
    <property type="match status" value="1"/>
</dbReference>
<accession>A0A9P8TCZ6</accession>
<keyword evidence="7" id="KW-0378">Hydrolase</keyword>
<keyword evidence="8" id="KW-0460">Magnesium</keyword>
<dbReference type="SFLD" id="SFLDF00029">
    <property type="entry name" value="phosphoserine_phosphatase"/>
    <property type="match status" value="1"/>
</dbReference>
<dbReference type="EC" id="3.1.3.3" evidence="4"/>
<evidence type="ECO:0000256" key="2">
    <source>
        <dbReference type="ARBA" id="ARBA00005135"/>
    </source>
</evidence>
<evidence type="ECO:0000313" key="12">
    <source>
        <dbReference type="EMBL" id="KAH3673761.1"/>
    </source>
</evidence>
<dbReference type="GO" id="GO:0000287">
    <property type="term" value="F:magnesium ion binding"/>
    <property type="evidence" value="ECO:0007669"/>
    <property type="project" value="TreeGrafter"/>
</dbReference>
<dbReference type="SUPFAM" id="SSF56784">
    <property type="entry name" value="HAD-like"/>
    <property type="match status" value="1"/>
</dbReference>
<reference evidence="12" key="1">
    <citation type="journal article" date="2021" name="Open Biol.">
        <title>Shared evolutionary footprints suggest mitochondrial oxidative damage underlies multiple complex I losses in fungi.</title>
        <authorList>
            <person name="Schikora-Tamarit M.A."/>
            <person name="Marcet-Houben M."/>
            <person name="Nosek J."/>
            <person name="Gabaldon T."/>
        </authorList>
    </citation>
    <scope>NUCLEOTIDE SEQUENCE</scope>
    <source>
        <strain evidence="12">CBS2887</strain>
    </source>
</reference>
<dbReference type="GO" id="GO:0006564">
    <property type="term" value="P:L-serine biosynthetic process"/>
    <property type="evidence" value="ECO:0007669"/>
    <property type="project" value="UniProtKB-KW"/>
</dbReference>
<evidence type="ECO:0000313" key="13">
    <source>
        <dbReference type="Proteomes" id="UP000774326"/>
    </source>
</evidence>
<dbReference type="SFLD" id="SFLDG01136">
    <property type="entry name" value="C1.6:_Phosphoserine_Phosphatas"/>
    <property type="match status" value="1"/>
</dbReference>
<keyword evidence="9" id="KW-0718">Serine biosynthesis</keyword>
<organism evidence="12 13">
    <name type="scientific">Wickerhamomyces pijperi</name>
    <name type="common">Yeast</name>
    <name type="synonym">Pichia pijperi</name>
    <dbReference type="NCBI Taxonomy" id="599730"/>
    <lineage>
        <taxon>Eukaryota</taxon>
        <taxon>Fungi</taxon>
        <taxon>Dikarya</taxon>
        <taxon>Ascomycota</taxon>
        <taxon>Saccharomycotina</taxon>
        <taxon>Saccharomycetes</taxon>
        <taxon>Phaffomycetales</taxon>
        <taxon>Wickerhamomycetaceae</taxon>
        <taxon>Wickerhamomyces</taxon>
    </lineage>
</organism>
<dbReference type="InterPro" id="IPR023214">
    <property type="entry name" value="HAD_sf"/>
</dbReference>
<dbReference type="NCBIfam" id="TIGR01488">
    <property type="entry name" value="HAD-SF-IB"/>
    <property type="match status" value="1"/>
</dbReference>
<evidence type="ECO:0000256" key="10">
    <source>
        <dbReference type="ARBA" id="ARBA00031693"/>
    </source>
</evidence>
<dbReference type="InterPro" id="IPR036412">
    <property type="entry name" value="HAD-like_sf"/>
</dbReference>
<evidence type="ECO:0000256" key="1">
    <source>
        <dbReference type="ARBA" id="ARBA00001946"/>
    </source>
</evidence>
<comment type="similarity">
    <text evidence="3">Belongs to the HAD-like hydrolase superfamily. SerB family.</text>
</comment>
<dbReference type="Proteomes" id="UP000774326">
    <property type="component" value="Unassembled WGS sequence"/>
</dbReference>
<dbReference type="OrthoDB" id="27226at2759"/>
<dbReference type="GO" id="GO:0005737">
    <property type="term" value="C:cytoplasm"/>
    <property type="evidence" value="ECO:0007669"/>
    <property type="project" value="TreeGrafter"/>
</dbReference>
<comment type="pathway">
    <text evidence="2">Amino-acid biosynthesis; L-serine biosynthesis; L-serine from 3-phospho-D-glycerate: step 3/3.</text>
</comment>
<evidence type="ECO:0000256" key="8">
    <source>
        <dbReference type="ARBA" id="ARBA00022842"/>
    </source>
</evidence>
<evidence type="ECO:0000256" key="9">
    <source>
        <dbReference type="ARBA" id="ARBA00023299"/>
    </source>
</evidence>
<dbReference type="SFLD" id="SFLDS00003">
    <property type="entry name" value="Haloacid_Dehalogenase"/>
    <property type="match status" value="1"/>
</dbReference>
<dbReference type="AlphaFoldDB" id="A0A9P8TCZ6"/>